<protein>
    <submittedName>
        <fullName evidence="2">DNA polymerase III subunit psi</fullName>
    </submittedName>
</protein>
<evidence type="ECO:0000313" key="3">
    <source>
        <dbReference type="Proteomes" id="UP001215231"/>
    </source>
</evidence>
<dbReference type="RefSeq" id="WP_274053182.1">
    <property type="nucleotide sequence ID" value="NZ_CP059693.1"/>
</dbReference>
<dbReference type="SUPFAM" id="SSF102220">
    <property type="entry name" value="DNA polymerase III psi subunit"/>
    <property type="match status" value="1"/>
</dbReference>
<organism evidence="2 3">
    <name type="scientific">Thalassomonas haliotis</name>
    <dbReference type="NCBI Taxonomy" id="485448"/>
    <lineage>
        <taxon>Bacteria</taxon>
        <taxon>Pseudomonadati</taxon>
        <taxon>Pseudomonadota</taxon>
        <taxon>Gammaproteobacteria</taxon>
        <taxon>Alteromonadales</taxon>
        <taxon>Colwelliaceae</taxon>
        <taxon>Thalassomonas</taxon>
    </lineage>
</organism>
<reference evidence="2 3" key="1">
    <citation type="journal article" date="2022" name="Mar. Drugs">
        <title>Bioassay-Guided Fractionation Leads to the Detection of Cholic Acid Generated by the Rare Thalassomonas sp.</title>
        <authorList>
            <person name="Pheiffer F."/>
            <person name="Schneider Y.K."/>
            <person name="Hansen E.H."/>
            <person name="Andersen J.H."/>
            <person name="Isaksson J."/>
            <person name="Busche T."/>
            <person name="R C."/>
            <person name="Kalinowski J."/>
            <person name="Zyl L.V."/>
            <person name="Trindade M."/>
        </authorList>
    </citation>
    <scope>NUCLEOTIDE SEQUENCE [LARGE SCALE GENOMIC DNA]</scope>
    <source>
        <strain evidence="2 3">A5K-61T</strain>
    </source>
</reference>
<keyword evidence="3" id="KW-1185">Reference proteome</keyword>
<sequence>MAVSKHQFQLLSEMGIELWQPKTAATSAQPLPDKESNKESDKESGKKPEKKSGKRSEENPQRQAANKTKVQADKDQENITPPDFDRLKVHPLFHDIILSIGLSIGEVTAAQEYLDLGLLHWQFSPGQQLSLSDKLLTTPSIQVLAASGKLKRQLWQLLQEHSL</sequence>
<dbReference type="InterPro" id="IPR036654">
    <property type="entry name" value="DNA_pol_III_psi_sf"/>
</dbReference>
<name>A0ABY7VH08_9GAMM</name>
<dbReference type="Gene3D" id="3.40.50.10220">
    <property type="entry name" value="DNA polymerase III, psi subunit"/>
    <property type="match status" value="1"/>
</dbReference>
<dbReference type="Proteomes" id="UP001215231">
    <property type="component" value="Chromosome"/>
</dbReference>
<feature type="region of interest" description="Disordered" evidence="1">
    <location>
        <begin position="19"/>
        <end position="83"/>
    </location>
</feature>
<feature type="compositionally biased region" description="Basic and acidic residues" evidence="1">
    <location>
        <begin position="32"/>
        <end position="60"/>
    </location>
</feature>
<proteinExistence type="predicted"/>
<accession>A0ABY7VH08</accession>
<dbReference type="EMBL" id="CP059693">
    <property type="protein sequence ID" value="WDE12856.1"/>
    <property type="molecule type" value="Genomic_DNA"/>
</dbReference>
<feature type="compositionally biased region" description="Basic and acidic residues" evidence="1">
    <location>
        <begin position="70"/>
        <end position="83"/>
    </location>
</feature>
<evidence type="ECO:0000313" key="2">
    <source>
        <dbReference type="EMBL" id="WDE12856.1"/>
    </source>
</evidence>
<gene>
    <name evidence="2" type="ORF">H3N35_05160</name>
</gene>
<evidence type="ECO:0000256" key="1">
    <source>
        <dbReference type="SAM" id="MobiDB-lite"/>
    </source>
</evidence>